<feature type="region of interest" description="Disordered" evidence="1">
    <location>
        <begin position="1"/>
        <end position="22"/>
    </location>
</feature>
<dbReference type="InterPro" id="IPR002156">
    <property type="entry name" value="RNaseH_domain"/>
</dbReference>
<organism evidence="3 4">
    <name type="scientific">Mortierella alpina</name>
    <name type="common">Oleaginous fungus</name>
    <name type="synonym">Mortierella renispora</name>
    <dbReference type="NCBI Taxonomy" id="64518"/>
    <lineage>
        <taxon>Eukaryota</taxon>
        <taxon>Fungi</taxon>
        <taxon>Fungi incertae sedis</taxon>
        <taxon>Mucoromycota</taxon>
        <taxon>Mortierellomycotina</taxon>
        <taxon>Mortierellomycetes</taxon>
        <taxon>Mortierellales</taxon>
        <taxon>Mortierellaceae</taxon>
        <taxon>Mortierella</taxon>
    </lineage>
</organism>
<reference evidence="3" key="1">
    <citation type="journal article" date="2020" name="Fungal Divers.">
        <title>Resolving the Mortierellaceae phylogeny through synthesis of multi-gene phylogenetics and phylogenomics.</title>
        <authorList>
            <person name="Vandepol N."/>
            <person name="Liber J."/>
            <person name="Desiro A."/>
            <person name="Na H."/>
            <person name="Kennedy M."/>
            <person name="Barry K."/>
            <person name="Grigoriev I.V."/>
            <person name="Miller A.N."/>
            <person name="O'Donnell K."/>
            <person name="Stajich J.E."/>
            <person name="Bonito G."/>
        </authorList>
    </citation>
    <scope>NUCLEOTIDE SEQUENCE</scope>
    <source>
        <strain evidence="3">CK1249</strain>
    </source>
</reference>
<dbReference type="Proteomes" id="UP000738359">
    <property type="component" value="Unassembled WGS sequence"/>
</dbReference>
<dbReference type="InterPro" id="IPR012337">
    <property type="entry name" value="RNaseH-like_sf"/>
</dbReference>
<sequence length="376" mass="42256">MSHERERIREEQEQELQREREEREQAVLQRRLQEEELARAAARQDRRRREVQALEREALAEKRERQQQLLEEGRARQQQLRDDERVRKAEARTPRVEAQARQEAKNTATHTLRPGALPLPTPPLPEDHTIRFGPLVVPRDQGPHLQALQSAAVTQGDRLLHCDGSMIDAGTDNVAMAFGAVDASEATIRTAQGRVAGHASSTKAELMGLLVVICSAPPEQDIIVRLDNSAVVDQYQTLVANRSSTLPRKRQRANFAALWAVLARVVEERPGATAVQWVRGHSTDRGNTLADGVATTAVRGDTPAWQVDLTQQDELKVLASCAGTPLEMDVRQFLKQQTTIRHHQALLAQKTVKRAVPDFEAVEWRSTLSIIHDRRP</sequence>
<dbReference type="InterPro" id="IPR036397">
    <property type="entry name" value="RNaseH_sf"/>
</dbReference>
<evidence type="ECO:0000313" key="4">
    <source>
        <dbReference type="Proteomes" id="UP000738359"/>
    </source>
</evidence>
<comment type="caution">
    <text evidence="3">The sequence shown here is derived from an EMBL/GenBank/DDBJ whole genome shotgun (WGS) entry which is preliminary data.</text>
</comment>
<dbReference type="Gene3D" id="3.30.420.10">
    <property type="entry name" value="Ribonuclease H-like superfamily/Ribonuclease H"/>
    <property type="match status" value="1"/>
</dbReference>
<evidence type="ECO:0000313" key="3">
    <source>
        <dbReference type="EMBL" id="KAF9943791.1"/>
    </source>
</evidence>
<proteinExistence type="predicted"/>
<keyword evidence="4" id="KW-1185">Reference proteome</keyword>
<evidence type="ECO:0000259" key="2">
    <source>
        <dbReference type="PROSITE" id="PS50879"/>
    </source>
</evidence>
<gene>
    <name evidence="3" type="ORF">BGZ70_005423</name>
</gene>
<name>A0A9P6LUT7_MORAP</name>
<dbReference type="OrthoDB" id="2447560at2759"/>
<dbReference type="SUPFAM" id="SSF53098">
    <property type="entry name" value="Ribonuclease H-like"/>
    <property type="match status" value="1"/>
</dbReference>
<evidence type="ECO:0000256" key="1">
    <source>
        <dbReference type="SAM" id="MobiDB-lite"/>
    </source>
</evidence>
<feature type="region of interest" description="Disordered" evidence="1">
    <location>
        <begin position="68"/>
        <end position="117"/>
    </location>
</feature>
<protein>
    <recommendedName>
        <fullName evidence="2">RNase H type-1 domain-containing protein</fullName>
    </recommendedName>
</protein>
<dbReference type="GO" id="GO:0003676">
    <property type="term" value="F:nucleic acid binding"/>
    <property type="evidence" value="ECO:0007669"/>
    <property type="project" value="InterPro"/>
</dbReference>
<dbReference type="EMBL" id="JAAAHY010002883">
    <property type="protein sequence ID" value="KAF9943791.1"/>
    <property type="molecule type" value="Genomic_DNA"/>
</dbReference>
<dbReference type="AlphaFoldDB" id="A0A9P6LUT7"/>
<dbReference type="GO" id="GO:0004523">
    <property type="term" value="F:RNA-DNA hybrid ribonuclease activity"/>
    <property type="evidence" value="ECO:0007669"/>
    <property type="project" value="InterPro"/>
</dbReference>
<feature type="domain" description="RNase H type-1" evidence="2">
    <location>
        <begin position="154"/>
        <end position="299"/>
    </location>
</feature>
<feature type="non-terminal residue" evidence="3">
    <location>
        <position position="376"/>
    </location>
</feature>
<dbReference type="PROSITE" id="PS50879">
    <property type="entry name" value="RNASE_H_1"/>
    <property type="match status" value="1"/>
</dbReference>
<accession>A0A9P6LUT7</accession>
<dbReference type="Pfam" id="PF00075">
    <property type="entry name" value="RNase_H"/>
    <property type="match status" value="1"/>
</dbReference>
<feature type="compositionally biased region" description="Basic and acidic residues" evidence="1">
    <location>
        <begin position="68"/>
        <end position="104"/>
    </location>
</feature>